<name>A0A1W6ZBH9_9BORD</name>
<dbReference type="Proteomes" id="UP000194161">
    <property type="component" value="Chromosome"/>
</dbReference>
<keyword evidence="4" id="KW-0597">Phosphoprotein</keyword>
<dbReference type="PANTHER" id="PTHR45436:SF14">
    <property type="entry name" value="SENSOR PROTEIN QSEC"/>
    <property type="match status" value="1"/>
</dbReference>
<dbReference type="SUPFAM" id="SSF55874">
    <property type="entry name" value="ATPase domain of HSP90 chaperone/DNA topoisomerase II/histidine kinase"/>
    <property type="match status" value="1"/>
</dbReference>
<dbReference type="RefSeq" id="WP_086078499.1">
    <property type="nucleotide sequence ID" value="NZ_CP021111.1"/>
</dbReference>
<keyword evidence="10" id="KW-1133">Transmembrane helix</keyword>
<dbReference type="Pfam" id="PF08521">
    <property type="entry name" value="2CSK_N"/>
    <property type="match status" value="1"/>
</dbReference>
<gene>
    <name evidence="16" type="ORF">CAL15_10245</name>
</gene>
<keyword evidence="17" id="KW-1185">Reference proteome</keyword>
<evidence type="ECO:0000256" key="2">
    <source>
        <dbReference type="ARBA" id="ARBA00004141"/>
    </source>
</evidence>
<sequence>MSRCRQRNSLKRRMLLALLVTVLLNWVTWLALQAREMGSQQTGSWDGNLQDVAQKALLSLPGPMPPSSRSNGYHLPDNAIPKEDGLALQAWQLRGGQPELVLRSPEAPHTPMTQDFGRLGFSDVTINGEPWRVYALNDRDVRIQVQVGRPISHRRAEFNRWLAESLKATAILLGLLCLSVFCVLRRGLRSIDNMRALMQQRDPFDLTPLPVQDIPLELQPLVESVNRLLERLETAMTRERRLIADAAHELRTPLAVVTTQAELAHSAALAEDKNEALDKLMHAARRATRLSEQLLDQARLDALERAPTEPVNLAALVAMVVHDHESAARAKRQRIRLDVQTCSTRGDLDALGILVGNLVDNALRYTPEDGRIDVTCAPGPDGGAILCVADNGPGVPEEECERIFQRFYRAQGNSQRGSGIGLSLVAQIAQLHGARVECGPGADGIGFRIQVMFAPPAAGPARKEADAAA</sequence>
<evidence type="ECO:0000256" key="11">
    <source>
        <dbReference type="ARBA" id="ARBA00023012"/>
    </source>
</evidence>
<dbReference type="AlphaFoldDB" id="A0A1W6ZBH9"/>
<dbReference type="EC" id="2.7.13.3" evidence="3"/>
<evidence type="ECO:0000256" key="13">
    <source>
        <dbReference type="SAM" id="Coils"/>
    </source>
</evidence>
<dbReference type="InterPro" id="IPR004358">
    <property type="entry name" value="Sig_transdc_His_kin-like_C"/>
</dbReference>
<dbReference type="SMART" id="SM00388">
    <property type="entry name" value="HisKA"/>
    <property type="match status" value="1"/>
</dbReference>
<feature type="domain" description="Histidine kinase" evidence="14">
    <location>
        <begin position="245"/>
        <end position="455"/>
    </location>
</feature>
<evidence type="ECO:0000313" key="16">
    <source>
        <dbReference type="EMBL" id="ARP94733.1"/>
    </source>
</evidence>
<keyword evidence="5" id="KW-0808">Transferase</keyword>
<keyword evidence="13" id="KW-0175">Coiled coil</keyword>
<feature type="coiled-coil region" evidence="13">
    <location>
        <begin position="222"/>
        <end position="249"/>
    </location>
</feature>
<dbReference type="Pfam" id="PF00512">
    <property type="entry name" value="HisKA"/>
    <property type="match status" value="1"/>
</dbReference>
<organism evidence="16 17">
    <name type="scientific">Bordetella genomosp. 13</name>
    <dbReference type="NCBI Taxonomy" id="463040"/>
    <lineage>
        <taxon>Bacteria</taxon>
        <taxon>Pseudomonadati</taxon>
        <taxon>Pseudomonadota</taxon>
        <taxon>Betaproteobacteria</taxon>
        <taxon>Burkholderiales</taxon>
        <taxon>Alcaligenaceae</taxon>
        <taxon>Bordetella</taxon>
    </lineage>
</organism>
<evidence type="ECO:0000256" key="12">
    <source>
        <dbReference type="ARBA" id="ARBA00023136"/>
    </source>
</evidence>
<reference evidence="16 17" key="1">
    <citation type="submission" date="2017-05" db="EMBL/GenBank/DDBJ databases">
        <title>Complete and WGS of Bordetella genogroups.</title>
        <authorList>
            <person name="Spilker T."/>
            <person name="LiPuma J."/>
        </authorList>
    </citation>
    <scope>NUCLEOTIDE SEQUENCE [LARGE SCALE GENOMIC DNA]</scope>
    <source>
        <strain evidence="16 17">AU7206</strain>
    </source>
</reference>
<dbReference type="PANTHER" id="PTHR45436">
    <property type="entry name" value="SENSOR HISTIDINE KINASE YKOH"/>
    <property type="match status" value="1"/>
</dbReference>
<comment type="subcellular location">
    <subcellularLocation>
        <location evidence="2">Membrane</location>
        <topology evidence="2">Multi-pass membrane protein</topology>
    </subcellularLocation>
</comment>
<comment type="catalytic activity">
    <reaction evidence="1">
        <text>ATP + protein L-histidine = ADP + protein N-phospho-L-histidine.</text>
        <dbReference type="EC" id="2.7.13.3"/>
    </reaction>
</comment>
<proteinExistence type="predicted"/>
<dbReference type="GO" id="GO:0005886">
    <property type="term" value="C:plasma membrane"/>
    <property type="evidence" value="ECO:0007669"/>
    <property type="project" value="TreeGrafter"/>
</dbReference>
<dbReference type="InterPro" id="IPR050428">
    <property type="entry name" value="TCS_sensor_his_kinase"/>
</dbReference>
<evidence type="ECO:0000256" key="3">
    <source>
        <dbReference type="ARBA" id="ARBA00012438"/>
    </source>
</evidence>
<keyword evidence="9" id="KW-0067">ATP-binding</keyword>
<evidence type="ECO:0000256" key="7">
    <source>
        <dbReference type="ARBA" id="ARBA00022741"/>
    </source>
</evidence>
<dbReference type="InterPro" id="IPR005467">
    <property type="entry name" value="His_kinase_dom"/>
</dbReference>
<dbReference type="GO" id="GO:0005524">
    <property type="term" value="F:ATP binding"/>
    <property type="evidence" value="ECO:0007669"/>
    <property type="project" value="UniProtKB-KW"/>
</dbReference>
<dbReference type="Gene3D" id="1.10.287.130">
    <property type="match status" value="1"/>
</dbReference>
<evidence type="ECO:0000313" key="17">
    <source>
        <dbReference type="Proteomes" id="UP000194161"/>
    </source>
</evidence>
<protein>
    <recommendedName>
        <fullName evidence="3">histidine kinase</fullName>
        <ecNumber evidence="3">2.7.13.3</ecNumber>
    </recommendedName>
</protein>
<dbReference type="Gene3D" id="3.30.565.10">
    <property type="entry name" value="Histidine kinase-like ATPase, C-terminal domain"/>
    <property type="match status" value="1"/>
</dbReference>
<keyword evidence="7" id="KW-0547">Nucleotide-binding</keyword>
<dbReference type="OrthoDB" id="8554694at2"/>
<keyword evidence="6" id="KW-0812">Transmembrane</keyword>
<dbReference type="InterPro" id="IPR036097">
    <property type="entry name" value="HisK_dim/P_sf"/>
</dbReference>
<feature type="domain" description="HAMP" evidence="15">
    <location>
        <begin position="185"/>
        <end position="237"/>
    </location>
</feature>
<dbReference type="Pfam" id="PF02518">
    <property type="entry name" value="HATPase_c"/>
    <property type="match status" value="1"/>
</dbReference>
<dbReference type="InterPro" id="IPR003660">
    <property type="entry name" value="HAMP_dom"/>
</dbReference>
<dbReference type="KEGG" id="bgm:CAL15_10245"/>
<evidence type="ECO:0000256" key="4">
    <source>
        <dbReference type="ARBA" id="ARBA00022553"/>
    </source>
</evidence>
<dbReference type="InterPro" id="IPR013727">
    <property type="entry name" value="2CSK_N"/>
</dbReference>
<dbReference type="PROSITE" id="PS50109">
    <property type="entry name" value="HIS_KIN"/>
    <property type="match status" value="1"/>
</dbReference>
<dbReference type="InterPro" id="IPR036890">
    <property type="entry name" value="HATPase_C_sf"/>
</dbReference>
<dbReference type="GO" id="GO:0000155">
    <property type="term" value="F:phosphorelay sensor kinase activity"/>
    <property type="evidence" value="ECO:0007669"/>
    <property type="project" value="InterPro"/>
</dbReference>
<dbReference type="SUPFAM" id="SSF47384">
    <property type="entry name" value="Homodimeric domain of signal transducing histidine kinase"/>
    <property type="match status" value="1"/>
</dbReference>
<evidence type="ECO:0000259" key="15">
    <source>
        <dbReference type="PROSITE" id="PS50885"/>
    </source>
</evidence>
<keyword evidence="8" id="KW-0418">Kinase</keyword>
<dbReference type="InterPro" id="IPR003661">
    <property type="entry name" value="HisK_dim/P_dom"/>
</dbReference>
<evidence type="ECO:0000259" key="14">
    <source>
        <dbReference type="PROSITE" id="PS50109"/>
    </source>
</evidence>
<accession>A0A1W6ZBH9</accession>
<dbReference type="CDD" id="cd00082">
    <property type="entry name" value="HisKA"/>
    <property type="match status" value="1"/>
</dbReference>
<keyword evidence="11" id="KW-0902">Two-component regulatory system</keyword>
<dbReference type="EMBL" id="CP021111">
    <property type="protein sequence ID" value="ARP94733.1"/>
    <property type="molecule type" value="Genomic_DNA"/>
</dbReference>
<evidence type="ECO:0000256" key="9">
    <source>
        <dbReference type="ARBA" id="ARBA00022840"/>
    </source>
</evidence>
<dbReference type="SMART" id="SM00387">
    <property type="entry name" value="HATPase_c"/>
    <property type="match status" value="1"/>
</dbReference>
<evidence type="ECO:0000256" key="5">
    <source>
        <dbReference type="ARBA" id="ARBA00022679"/>
    </source>
</evidence>
<evidence type="ECO:0000256" key="6">
    <source>
        <dbReference type="ARBA" id="ARBA00022692"/>
    </source>
</evidence>
<evidence type="ECO:0000256" key="1">
    <source>
        <dbReference type="ARBA" id="ARBA00000085"/>
    </source>
</evidence>
<dbReference type="PROSITE" id="PS50885">
    <property type="entry name" value="HAMP"/>
    <property type="match status" value="1"/>
</dbReference>
<evidence type="ECO:0000256" key="8">
    <source>
        <dbReference type="ARBA" id="ARBA00022777"/>
    </source>
</evidence>
<keyword evidence="12" id="KW-0472">Membrane</keyword>
<dbReference type="InterPro" id="IPR003594">
    <property type="entry name" value="HATPase_dom"/>
</dbReference>
<evidence type="ECO:0000256" key="10">
    <source>
        <dbReference type="ARBA" id="ARBA00022989"/>
    </source>
</evidence>
<dbReference type="STRING" id="463040.CAL15_10245"/>
<dbReference type="PRINTS" id="PR00344">
    <property type="entry name" value="BCTRLSENSOR"/>
</dbReference>